<dbReference type="SUPFAM" id="SSF56281">
    <property type="entry name" value="Metallo-hydrolase/oxidoreductase"/>
    <property type="match status" value="1"/>
</dbReference>
<dbReference type="InterPro" id="IPR032282">
    <property type="entry name" value="HAGH_C"/>
</dbReference>
<dbReference type="CDD" id="cd07723">
    <property type="entry name" value="hydroxyacylglutathione_hydrolase_MBL-fold"/>
    <property type="match status" value="1"/>
</dbReference>
<evidence type="ECO:0000256" key="7">
    <source>
        <dbReference type="ARBA" id="ARBA00022801"/>
    </source>
</evidence>
<dbReference type="InterPro" id="IPR017782">
    <property type="entry name" value="Hydroxyacylglutathione_Hdrlase"/>
</dbReference>
<evidence type="ECO:0000256" key="9">
    <source>
        <dbReference type="ARBA" id="ARBA00031044"/>
    </source>
</evidence>
<evidence type="ECO:0000256" key="8">
    <source>
        <dbReference type="ARBA" id="ARBA00022833"/>
    </source>
</evidence>
<dbReference type="HAMAP" id="MF_01374">
    <property type="entry name" value="Glyoxalase_2"/>
    <property type="match status" value="1"/>
</dbReference>
<dbReference type="PANTHER" id="PTHR11935:SF94">
    <property type="entry name" value="TENZING NORGAY, ISOFORM C"/>
    <property type="match status" value="1"/>
</dbReference>
<dbReference type="FunFam" id="3.60.15.10:FF:000019">
    <property type="entry name" value="Hydroxyacylglutathione hydrolase, mitochondrial"/>
    <property type="match status" value="1"/>
</dbReference>
<evidence type="ECO:0000313" key="11">
    <source>
        <dbReference type="EMBL" id="KAJ6642419.1"/>
    </source>
</evidence>
<dbReference type="GO" id="GO:0046872">
    <property type="term" value="F:metal ion binding"/>
    <property type="evidence" value="ECO:0007669"/>
    <property type="project" value="UniProtKB-KW"/>
</dbReference>
<dbReference type="EC" id="3.1.2.6" evidence="5"/>
<proteinExistence type="inferred from homology"/>
<accession>A0A9Q0S2Q3</accession>
<dbReference type="PIRSF" id="PIRSF005457">
    <property type="entry name" value="Glx"/>
    <property type="match status" value="1"/>
</dbReference>
<dbReference type="Pfam" id="PF16123">
    <property type="entry name" value="HAGH_C"/>
    <property type="match status" value="1"/>
</dbReference>
<keyword evidence="6" id="KW-0479">Metal-binding</keyword>
<evidence type="ECO:0000256" key="2">
    <source>
        <dbReference type="ARBA" id="ARBA00001947"/>
    </source>
</evidence>
<comment type="cofactor">
    <cofactor evidence="2">
        <name>Zn(2+)</name>
        <dbReference type="ChEBI" id="CHEBI:29105"/>
    </cofactor>
</comment>
<dbReference type="GO" id="GO:0031123">
    <property type="term" value="P:RNA 3'-end processing"/>
    <property type="evidence" value="ECO:0007669"/>
    <property type="project" value="UniProtKB-ARBA"/>
</dbReference>
<comment type="caution">
    <text evidence="11">The sequence shown here is derived from an EMBL/GenBank/DDBJ whole genome shotgun (WGS) entry which is preliminary data.</text>
</comment>
<reference evidence="11" key="1">
    <citation type="submission" date="2022-07" db="EMBL/GenBank/DDBJ databases">
        <authorList>
            <person name="Trinca V."/>
            <person name="Uliana J.V.C."/>
            <person name="Torres T.T."/>
            <person name="Ward R.J."/>
            <person name="Monesi N."/>
        </authorList>
    </citation>
    <scope>NUCLEOTIDE SEQUENCE</scope>
    <source>
        <strain evidence="11">HSMRA1968</strain>
        <tissue evidence="11">Whole embryos</tissue>
    </source>
</reference>
<keyword evidence="7 11" id="KW-0378">Hydrolase</keyword>
<evidence type="ECO:0000256" key="1">
    <source>
        <dbReference type="ARBA" id="ARBA00001623"/>
    </source>
</evidence>
<dbReference type="Proteomes" id="UP001151699">
    <property type="component" value="Chromosome B"/>
</dbReference>
<dbReference type="Gene3D" id="3.60.15.10">
    <property type="entry name" value="Ribonuclease Z/Hydroxyacylglutathione hydrolase-like"/>
    <property type="match status" value="1"/>
</dbReference>
<sequence length="256" mass="28474">MEVNILPALQDNYMYLIVDKETNSAAIVDPVNPDRVLEAVKAHNVNLTAILTTHHHWDHAGGNEELVKKCDSSLKVYGGDDRIGALTNKVKQDDVINIGSLNIRCIFTPCHTTGHICYFVEAPSGEKSVFTGDTLFLGGCGRFFEGTAEQMYSALIDKLSALPDETLVYCGHEYTLQNLAFAKHVEPNNKEIIEKKVWSQKQRANLQPTIPSTIGEEKKINPFMRVNEPDVQSHAGLTDGIATMAYIRKKKDNFKA</sequence>
<organism evidence="11 12">
    <name type="scientific">Pseudolycoriella hygida</name>
    <dbReference type="NCBI Taxonomy" id="35572"/>
    <lineage>
        <taxon>Eukaryota</taxon>
        <taxon>Metazoa</taxon>
        <taxon>Ecdysozoa</taxon>
        <taxon>Arthropoda</taxon>
        <taxon>Hexapoda</taxon>
        <taxon>Insecta</taxon>
        <taxon>Pterygota</taxon>
        <taxon>Neoptera</taxon>
        <taxon>Endopterygota</taxon>
        <taxon>Diptera</taxon>
        <taxon>Nematocera</taxon>
        <taxon>Sciaroidea</taxon>
        <taxon>Sciaridae</taxon>
        <taxon>Pseudolycoriella</taxon>
    </lineage>
</organism>
<evidence type="ECO:0000256" key="6">
    <source>
        <dbReference type="ARBA" id="ARBA00022723"/>
    </source>
</evidence>
<dbReference type="GO" id="GO:0019243">
    <property type="term" value="P:methylglyoxal catabolic process to D-lactate via S-lactoyl-glutathione"/>
    <property type="evidence" value="ECO:0007669"/>
    <property type="project" value="InterPro"/>
</dbReference>
<dbReference type="InterPro" id="IPR036866">
    <property type="entry name" value="RibonucZ/Hydroxyglut_hydro"/>
</dbReference>
<keyword evidence="12" id="KW-1185">Reference proteome</keyword>
<evidence type="ECO:0000259" key="10">
    <source>
        <dbReference type="SMART" id="SM00849"/>
    </source>
</evidence>
<dbReference type="Pfam" id="PF00753">
    <property type="entry name" value="Lactamase_B"/>
    <property type="match status" value="1"/>
</dbReference>
<evidence type="ECO:0000313" key="12">
    <source>
        <dbReference type="Proteomes" id="UP001151699"/>
    </source>
</evidence>
<dbReference type="InterPro" id="IPR001279">
    <property type="entry name" value="Metallo-B-lactamas"/>
</dbReference>
<dbReference type="AlphaFoldDB" id="A0A9Q0S2Q3"/>
<keyword evidence="8" id="KW-0862">Zinc</keyword>
<dbReference type="InterPro" id="IPR035680">
    <property type="entry name" value="Clx_II_MBL"/>
</dbReference>
<evidence type="ECO:0000256" key="4">
    <source>
        <dbReference type="ARBA" id="ARBA00006759"/>
    </source>
</evidence>
<dbReference type="SMART" id="SM00849">
    <property type="entry name" value="Lactamase_B"/>
    <property type="match status" value="1"/>
</dbReference>
<protein>
    <recommendedName>
        <fullName evidence="5">hydroxyacylglutathione hydrolase</fullName>
        <ecNumber evidence="5">3.1.2.6</ecNumber>
    </recommendedName>
    <alternativeName>
        <fullName evidence="9">Glyoxalase II</fullName>
    </alternativeName>
</protein>
<evidence type="ECO:0000256" key="5">
    <source>
        <dbReference type="ARBA" id="ARBA00011917"/>
    </source>
</evidence>
<evidence type="ECO:0000256" key="3">
    <source>
        <dbReference type="ARBA" id="ARBA00004963"/>
    </source>
</evidence>
<dbReference type="PANTHER" id="PTHR11935">
    <property type="entry name" value="BETA LACTAMASE DOMAIN"/>
    <property type="match status" value="1"/>
</dbReference>
<comment type="similarity">
    <text evidence="4">Belongs to the metallo-beta-lactamase superfamily. Glyoxalase II family.</text>
</comment>
<name>A0A9Q0S2Q3_9DIPT</name>
<dbReference type="EMBL" id="WJQU01000002">
    <property type="protein sequence ID" value="KAJ6642419.1"/>
    <property type="molecule type" value="Genomic_DNA"/>
</dbReference>
<comment type="pathway">
    <text evidence="3">Secondary metabolite metabolism; methylglyoxal degradation; (R)-lactate from methylglyoxal: step 2/2.</text>
</comment>
<dbReference type="GO" id="GO:0004416">
    <property type="term" value="F:hydroxyacylglutathione hydrolase activity"/>
    <property type="evidence" value="ECO:0007669"/>
    <property type="project" value="UniProtKB-EC"/>
</dbReference>
<dbReference type="NCBIfam" id="TIGR03413">
    <property type="entry name" value="GSH_gloB"/>
    <property type="match status" value="1"/>
</dbReference>
<dbReference type="OrthoDB" id="515692at2759"/>
<feature type="domain" description="Metallo-beta-lactamase" evidence="10">
    <location>
        <begin position="11"/>
        <end position="172"/>
    </location>
</feature>
<gene>
    <name evidence="11" type="primary">HAGH</name>
    <name evidence="11" type="ORF">Bhyg_07367</name>
</gene>
<comment type="catalytic activity">
    <reaction evidence="1">
        <text>an S-(2-hydroxyacyl)glutathione + H2O = a 2-hydroxy carboxylate + glutathione + H(+)</text>
        <dbReference type="Rhea" id="RHEA:21864"/>
        <dbReference type="ChEBI" id="CHEBI:15377"/>
        <dbReference type="ChEBI" id="CHEBI:15378"/>
        <dbReference type="ChEBI" id="CHEBI:57925"/>
        <dbReference type="ChEBI" id="CHEBI:58896"/>
        <dbReference type="ChEBI" id="CHEBI:71261"/>
        <dbReference type="EC" id="3.1.2.6"/>
    </reaction>
</comment>